<evidence type="ECO:0000313" key="3">
    <source>
        <dbReference type="EMBL" id="USQ79258.1"/>
    </source>
</evidence>
<dbReference type="InterPro" id="IPR023393">
    <property type="entry name" value="START-like_dom_sf"/>
</dbReference>
<name>A0ABY4YR65_9MICO</name>
<feature type="domain" description="Activator of Hsp90 ATPase homologue 1/2-like C-terminal" evidence="2">
    <location>
        <begin position="27"/>
        <end position="144"/>
    </location>
</feature>
<evidence type="ECO:0000259" key="2">
    <source>
        <dbReference type="Pfam" id="PF08327"/>
    </source>
</evidence>
<dbReference type="Gene3D" id="3.30.530.20">
    <property type="match status" value="1"/>
</dbReference>
<dbReference type="Pfam" id="PF08327">
    <property type="entry name" value="AHSA1"/>
    <property type="match status" value="1"/>
</dbReference>
<sequence>MSTPTNGHGTRALHDDQPFIAFTRTFRAPIEHVWAAVTESDRLARWIGNWTGDPAEGEVLFRMLFEGEDHAAERFAITDCEAPKRLRITSTMPFDGENPQIWNIRLDLSQDADVTTLTFAQSVPDPAMAEGVGPGWHYYLDRLVVAEDGADPATVVWDDYYPALAEHYRGTFA</sequence>
<keyword evidence="4" id="KW-1185">Reference proteome</keyword>
<reference evidence="3" key="1">
    <citation type="submission" date="2022-06" db="EMBL/GenBank/DDBJ databases">
        <title>Ornithinimicrobium HY1793.</title>
        <authorList>
            <person name="Huang Y."/>
        </authorList>
    </citation>
    <scope>NUCLEOTIDE SEQUENCE</scope>
    <source>
        <strain evidence="3">HY1793</strain>
    </source>
</reference>
<evidence type="ECO:0000313" key="4">
    <source>
        <dbReference type="Proteomes" id="UP001056455"/>
    </source>
</evidence>
<dbReference type="RefSeq" id="WP_252592200.1">
    <property type="nucleotide sequence ID" value="NZ_CP099489.1"/>
</dbReference>
<organism evidence="3 4">
    <name type="scientific">Ornithinimicrobium faecis</name>
    <dbReference type="NCBI Taxonomy" id="2934158"/>
    <lineage>
        <taxon>Bacteria</taxon>
        <taxon>Bacillati</taxon>
        <taxon>Actinomycetota</taxon>
        <taxon>Actinomycetes</taxon>
        <taxon>Micrococcales</taxon>
        <taxon>Ornithinimicrobiaceae</taxon>
        <taxon>Ornithinimicrobium</taxon>
    </lineage>
</organism>
<gene>
    <name evidence="3" type="ORF">NF556_16835</name>
</gene>
<dbReference type="EMBL" id="CP099489">
    <property type="protein sequence ID" value="USQ79258.1"/>
    <property type="molecule type" value="Genomic_DNA"/>
</dbReference>
<dbReference type="CDD" id="cd08899">
    <property type="entry name" value="SRPBCC_CalC_Aha1-like_6"/>
    <property type="match status" value="1"/>
</dbReference>
<protein>
    <submittedName>
        <fullName evidence="3">SRPBCC family protein</fullName>
    </submittedName>
</protein>
<evidence type="ECO:0000256" key="1">
    <source>
        <dbReference type="ARBA" id="ARBA00006817"/>
    </source>
</evidence>
<dbReference type="Proteomes" id="UP001056455">
    <property type="component" value="Chromosome"/>
</dbReference>
<dbReference type="SUPFAM" id="SSF55961">
    <property type="entry name" value="Bet v1-like"/>
    <property type="match status" value="1"/>
</dbReference>
<proteinExistence type="inferred from homology"/>
<dbReference type="InterPro" id="IPR013538">
    <property type="entry name" value="ASHA1/2-like_C"/>
</dbReference>
<accession>A0ABY4YR65</accession>
<comment type="similarity">
    <text evidence="1">Belongs to the AHA1 family.</text>
</comment>